<dbReference type="STRING" id="295108.HT99x_02965"/>
<evidence type="ECO:0000313" key="3">
    <source>
        <dbReference type="Proteomes" id="UP000051497"/>
    </source>
</evidence>
<evidence type="ECO:0000313" key="2">
    <source>
        <dbReference type="EMBL" id="MCS5709878.1"/>
    </source>
</evidence>
<protein>
    <submittedName>
        <fullName evidence="1">Uncharacterized protein</fullName>
    </submittedName>
</protein>
<dbReference type="EMBL" id="LKAJ01000020">
    <property type="protein sequence ID" value="KRG18434.1"/>
    <property type="molecule type" value="Genomic_DNA"/>
</dbReference>
<keyword evidence="3" id="KW-1185">Reference proteome</keyword>
<dbReference type="RefSeq" id="WP_158003425.1">
    <property type="nucleotide sequence ID" value="NZ_LKAJ02000001.1"/>
</dbReference>
<reference evidence="1" key="1">
    <citation type="submission" date="2015-09" db="EMBL/GenBank/DDBJ databases">
        <title>Draft Genome Sequences of Two Novel Amoeba-resistant Intranuclear Bacteria, Candidatus Berkiella cookevillensis and Candidatus Berkiella aquae.</title>
        <authorList>
            <person name="Mehari Y.T."/>
            <person name="Arivett B.A."/>
            <person name="Farone A.L."/>
            <person name="Gunderson J.H."/>
            <person name="Farone M.B."/>
        </authorList>
    </citation>
    <scope>NUCLEOTIDE SEQUENCE [LARGE SCALE GENOMIC DNA]</scope>
    <source>
        <strain evidence="1">HT99</strain>
    </source>
</reference>
<proteinExistence type="predicted"/>
<evidence type="ECO:0000313" key="1">
    <source>
        <dbReference type="EMBL" id="KRG18434.1"/>
    </source>
</evidence>
<sequence>MTEEQCLLVSGGYQEWPYDYTEKGFQDLVNHFYCTIVNQTYIEIVSL</sequence>
<reference evidence="2" key="3">
    <citation type="submission" date="2021-06" db="EMBL/GenBank/DDBJ databases">
        <title>Genomic Description and Analysis of Intracellular Bacteria, Candidatus Berkiella cookevillensis and Candidatus Berkiella aquae.</title>
        <authorList>
            <person name="Kidane D.T."/>
            <person name="Mehari Y.T."/>
            <person name="Rice F.C."/>
            <person name="Arivett B.A."/>
            <person name="Farone A.L."/>
            <person name="Berk S.G."/>
            <person name="Farone M.B."/>
        </authorList>
    </citation>
    <scope>NUCLEOTIDE SEQUENCE</scope>
    <source>
        <strain evidence="2">HT99</strain>
    </source>
</reference>
<comment type="caution">
    <text evidence="1">The sequence shown here is derived from an EMBL/GenBank/DDBJ whole genome shotgun (WGS) entry which is preliminary data.</text>
</comment>
<name>A0A0Q9YLN7_9GAMM</name>
<gene>
    <name evidence="2" type="ORF">HT99x_000410</name>
    <name evidence="1" type="ORF">HT99x_02965</name>
</gene>
<reference evidence="2" key="2">
    <citation type="journal article" date="2016" name="Genome Announc.">
        <title>Draft Genome Sequences of Two Novel Amoeba-Resistant Intranuclear Bacteria, 'Candidatus Berkiella cookevillensis' and 'Candidatus Berkiella aquae'.</title>
        <authorList>
            <person name="Mehari Y.T."/>
            <person name="Arivett B.A."/>
            <person name="Farone A.L."/>
            <person name="Gunderson J.H."/>
            <person name="Farone M.B."/>
        </authorList>
    </citation>
    <scope>NUCLEOTIDE SEQUENCE</scope>
    <source>
        <strain evidence="2">HT99</strain>
    </source>
</reference>
<accession>A0A0Q9YLN7</accession>
<dbReference type="AlphaFoldDB" id="A0A0Q9YLN7"/>
<dbReference type="Proteomes" id="UP000051497">
    <property type="component" value="Unassembled WGS sequence"/>
</dbReference>
<organism evidence="1">
    <name type="scientific">Candidatus Berkiella aquae</name>
    <dbReference type="NCBI Taxonomy" id="295108"/>
    <lineage>
        <taxon>Bacteria</taxon>
        <taxon>Pseudomonadati</taxon>
        <taxon>Pseudomonadota</taxon>
        <taxon>Gammaproteobacteria</taxon>
        <taxon>Candidatus Berkiellales</taxon>
        <taxon>Candidatus Berkiellaceae</taxon>
        <taxon>Candidatus Berkiella</taxon>
    </lineage>
</organism>
<dbReference type="EMBL" id="LKAJ02000001">
    <property type="protein sequence ID" value="MCS5709878.1"/>
    <property type="molecule type" value="Genomic_DNA"/>
</dbReference>